<evidence type="ECO:0000256" key="1">
    <source>
        <dbReference type="SAM" id="Phobius"/>
    </source>
</evidence>
<dbReference type="Proteomes" id="UP000233778">
    <property type="component" value="Chromosome"/>
</dbReference>
<keyword evidence="1" id="KW-0812">Transmembrane</keyword>
<gene>
    <name evidence="2" type="ORF">CWC46_05660</name>
    <name evidence="3" type="ORF">Ser39006_005665</name>
</gene>
<dbReference type="KEGG" id="serq:CWC46_05660"/>
<protein>
    <submittedName>
        <fullName evidence="3">DUF2684 domain-containing protein</fullName>
    </submittedName>
</protein>
<keyword evidence="1" id="KW-0472">Membrane</keyword>
<keyword evidence="1" id="KW-1133">Transmembrane helix</keyword>
<proteinExistence type="predicted"/>
<organism evidence="3 4">
    <name type="scientific">Serratia sp. (strain ATCC 39006)</name>
    <name type="common">Prodigiosinella confusarubida</name>
    <dbReference type="NCBI Taxonomy" id="104623"/>
    <lineage>
        <taxon>Bacteria</taxon>
        <taxon>Pseudomonadati</taxon>
        <taxon>Pseudomonadota</taxon>
        <taxon>Gammaproteobacteria</taxon>
        <taxon>Enterobacterales</taxon>
        <taxon>Pectobacteriaceae</taxon>
        <taxon>Prodigiosinella</taxon>
    </lineage>
</organism>
<sequence length="128" mass="15179">MPFRDRLGRKKVFSHEFFTFQAKPLSNLSVNQYRWINIWMAILGQLLAPLPAIFWYDQTIGLRHRRFYGEKKKIFTIFILLFRYQIGINARAVCCPWYDTFNDFRDGLTAYLCGARGGDRINDPLFAE</sequence>
<evidence type="ECO:0000313" key="3">
    <source>
        <dbReference type="EMBL" id="AUH03663.1"/>
    </source>
</evidence>
<name>A0A2I5TGH1_SERS3</name>
<dbReference type="Proteomes" id="UP000017700">
    <property type="component" value="Chromosome"/>
</dbReference>
<dbReference type="AntiFam" id="ANF00069">
    <property type="entry name" value="Translation of predicted DNA regulatory sequence"/>
</dbReference>
<evidence type="ECO:0000313" key="2">
    <source>
        <dbReference type="EMBL" id="AUG99345.1"/>
    </source>
</evidence>
<feature type="transmembrane region" description="Helical" evidence="1">
    <location>
        <begin position="36"/>
        <end position="56"/>
    </location>
</feature>
<reference evidence="3" key="2">
    <citation type="submission" date="2013-09" db="EMBL/GenBank/DDBJ databases">
        <authorList>
            <person name="Wang G."/>
            <person name="Yang Y."/>
            <person name="Su Y."/>
        </authorList>
    </citation>
    <scope>NUCLEOTIDE SEQUENCE</scope>
    <source>
        <strain evidence="3">ATCC 39006</strain>
    </source>
</reference>
<reference evidence="3" key="4">
    <citation type="submission" date="2017-11" db="EMBL/GenBank/DDBJ databases">
        <title>Complete genome sequence of Serratia sp. ATCC 39006.</title>
        <authorList>
            <person name="Hampton H.G."/>
            <person name="Jackson S.A."/>
            <person name="Jauregui R."/>
            <person name="Poulter G.T.M."/>
            <person name="Salmond G.P.C."/>
            <person name="Fineran P.C."/>
        </authorList>
    </citation>
    <scope>NUCLEOTIDE SEQUENCE</scope>
    <source>
        <strain evidence="3">ATCC 39006</strain>
    </source>
</reference>
<reference evidence="3 4" key="1">
    <citation type="journal article" date="2013" name="Genome Announc.">
        <title>Draft genome sequence of Serratia sp. strain ATCC 39006, a model bacterium for analysis of the biosynthesis and regulation of prodigiosin, a carbapenem, and gas vesicles.</title>
        <authorList>
            <person name="Fineran P.C."/>
            <person name="Iglesias Cans M.C."/>
            <person name="Ramsay J.P."/>
            <person name="Wilf N.M."/>
            <person name="Cossyleon D."/>
            <person name="McNeil M.B."/>
            <person name="Williamson N.R."/>
            <person name="Monson R.E."/>
            <person name="Becher S.A."/>
            <person name="Stanton J.A."/>
            <person name="Brugger K."/>
            <person name="Brown S.D."/>
            <person name="Salmond G.P."/>
        </authorList>
    </citation>
    <scope>NUCLEOTIDE SEQUENCE [LARGE SCALE GENOMIC DNA]</scope>
    <source>
        <strain evidence="3">ATCC 39006</strain>
        <strain evidence="4">ATCC 39006 / SC 11482</strain>
    </source>
</reference>
<evidence type="ECO:0000313" key="4">
    <source>
        <dbReference type="Proteomes" id="UP000017700"/>
    </source>
</evidence>
<keyword evidence="4" id="KW-1185">Reference proteome</keyword>
<dbReference type="EMBL" id="CP025085">
    <property type="protein sequence ID" value="AUG99345.1"/>
    <property type="molecule type" value="Genomic_DNA"/>
</dbReference>
<dbReference type="AlphaFoldDB" id="A0A2I5TGH1"/>
<reference evidence="2 5" key="3">
    <citation type="submission" date="2017-11" db="EMBL/GenBank/DDBJ databases">
        <title>Complete genome sequence of Serratia sp. ATCC 39006 LacA.</title>
        <authorList>
            <person name="Hampton H.G."/>
            <person name="Jackson S.A."/>
            <person name="Jauregui R."/>
            <person name="Poulter G.T.M."/>
            <person name="Salmond G.P.C."/>
            <person name="Fineran P.C."/>
        </authorList>
    </citation>
    <scope>NUCLEOTIDE SEQUENCE [LARGE SCALE GENOMIC DNA]</scope>
    <source>
        <strain evidence="2 5">ATCC 39006</strain>
    </source>
</reference>
<dbReference type="KEGG" id="sera:Ser39006_005665"/>
<dbReference type="EMBL" id="CP025084">
    <property type="protein sequence ID" value="AUH03663.1"/>
    <property type="molecule type" value="Genomic_DNA"/>
</dbReference>
<evidence type="ECO:0000313" key="5">
    <source>
        <dbReference type="Proteomes" id="UP000233778"/>
    </source>
</evidence>
<accession>A0A2I5TGH1</accession>